<reference evidence="6 7" key="1">
    <citation type="submission" date="2023-09" db="EMBL/GenBank/DDBJ databases">
        <title>Multi-omics analysis of a traditional fermented food reveals byproduct-associated fungal strains for waste-to-food upcycling.</title>
        <authorList>
            <consortium name="Lawrence Berkeley National Laboratory"/>
            <person name="Rekdal V.M."/>
            <person name="Villalobos-Escobedo J.M."/>
            <person name="Rodriguez-Valeron N."/>
            <person name="Garcia M.O."/>
            <person name="Vasquez D.P."/>
            <person name="Damayanti I."/>
            <person name="Sorensen P.M."/>
            <person name="Baidoo E.E."/>
            <person name="De Carvalho A.C."/>
            <person name="Riley R."/>
            <person name="Lipzen A."/>
            <person name="He G."/>
            <person name="Yan M."/>
            <person name="Haridas S."/>
            <person name="Daum C."/>
            <person name="Yoshinaga Y."/>
            <person name="Ng V."/>
            <person name="Grigoriev I.V."/>
            <person name="Munk R."/>
            <person name="Nuraida L."/>
            <person name="Wijaya C.H."/>
            <person name="Morales P.-C."/>
            <person name="Keasling J.D."/>
        </authorList>
    </citation>
    <scope>NUCLEOTIDE SEQUENCE [LARGE SCALE GENOMIC DNA]</scope>
    <source>
        <strain evidence="6 7">FGSC 2613</strain>
    </source>
</reference>
<feature type="region of interest" description="Disordered" evidence="4">
    <location>
        <begin position="605"/>
        <end position="743"/>
    </location>
</feature>
<comment type="cofactor">
    <cofactor evidence="3">
        <name>a divalent metal cation</name>
        <dbReference type="ChEBI" id="CHEBI:60240"/>
    </cofactor>
    <text evidence="3">Binds 2 divalent metal cations per subunit. Site 1 may preferentially bind zinc ions, while site 2 has a preference for magnesium and/or manganese ions.</text>
</comment>
<keyword evidence="7" id="KW-1185">Reference proteome</keyword>
<feature type="region of interest" description="Disordered" evidence="4">
    <location>
        <begin position="755"/>
        <end position="836"/>
    </location>
</feature>
<feature type="compositionally biased region" description="Polar residues" evidence="4">
    <location>
        <begin position="606"/>
        <end position="615"/>
    </location>
</feature>
<dbReference type="EC" id="3.1.4.-" evidence="3"/>
<dbReference type="PANTHER" id="PTHR11347">
    <property type="entry name" value="CYCLIC NUCLEOTIDE PHOSPHODIESTERASE"/>
    <property type="match status" value="1"/>
</dbReference>
<evidence type="ECO:0000256" key="1">
    <source>
        <dbReference type="ARBA" id="ARBA00022723"/>
    </source>
</evidence>
<name>A0ABR3DKD8_NEUIN</name>
<dbReference type="SUPFAM" id="SSF109604">
    <property type="entry name" value="HD-domain/PDEase-like"/>
    <property type="match status" value="1"/>
</dbReference>
<accession>A0ABR3DKD8</accession>
<proteinExistence type="inferred from homology"/>
<dbReference type="PROSITE" id="PS00126">
    <property type="entry name" value="PDEASE_I_1"/>
    <property type="match status" value="1"/>
</dbReference>
<evidence type="ECO:0000256" key="2">
    <source>
        <dbReference type="ARBA" id="ARBA00022801"/>
    </source>
</evidence>
<feature type="compositionally biased region" description="Basic and acidic residues" evidence="4">
    <location>
        <begin position="625"/>
        <end position="636"/>
    </location>
</feature>
<feature type="compositionally biased region" description="Polar residues" evidence="4">
    <location>
        <begin position="671"/>
        <end position="707"/>
    </location>
</feature>
<keyword evidence="2 3" id="KW-0378">Hydrolase</keyword>
<dbReference type="Gene3D" id="1.10.1300.10">
    <property type="entry name" value="3'5'-cyclic nucleotide phosphodiesterase, catalytic domain"/>
    <property type="match status" value="1"/>
</dbReference>
<feature type="compositionally biased region" description="Low complexity" evidence="4">
    <location>
        <begin position="806"/>
        <end position="815"/>
    </location>
</feature>
<organism evidence="6 7">
    <name type="scientific">Neurospora intermedia</name>
    <dbReference type="NCBI Taxonomy" id="5142"/>
    <lineage>
        <taxon>Eukaryota</taxon>
        <taxon>Fungi</taxon>
        <taxon>Dikarya</taxon>
        <taxon>Ascomycota</taxon>
        <taxon>Pezizomycotina</taxon>
        <taxon>Sordariomycetes</taxon>
        <taxon>Sordariomycetidae</taxon>
        <taxon>Sordariales</taxon>
        <taxon>Sordariaceae</taxon>
        <taxon>Neurospora</taxon>
    </lineage>
</organism>
<dbReference type="Proteomes" id="UP001451303">
    <property type="component" value="Unassembled WGS sequence"/>
</dbReference>
<protein>
    <recommendedName>
        <fullName evidence="3">Phosphodiesterase</fullName>
        <ecNumber evidence="3">3.1.4.-</ecNumber>
    </recommendedName>
</protein>
<dbReference type="PROSITE" id="PS51845">
    <property type="entry name" value="PDEASE_I_2"/>
    <property type="match status" value="1"/>
</dbReference>
<sequence length="836" mass="92964">MDIMEEPQVAMEDIHYRVIYVNRSVSEDRCIQRSARHLDEYVAKTEPSCIADTVKCILEIFPEAYLCSTEGACMSHWLQPQEDHEADLQPTIILLDTPYQQFFPAQFPNERRDESHDGNSYGLSLLKKIESEARARHLYEQVIPVPLIQSPDAMNNVSGADRTRMRQQCIDFGAKAVLSGPLNAKSIAVIQDRAYYAYKDALSRKQALADVRKGRKRSLIAVFNDTRPYGYLREYLVESLIKKICSTEDDRDNEIYKANVSVCPEKRAEISRAISTWHFDAHKFDYDELIVAAELTLNHALSMPELKAFRISPTQLQNFLKACRAAYMGFVPYHNFRHVVDVLQATFQQLLRIGALPPYPNVNGTHTSPIAESPGTPSIGPEEAFTLLLTAIGHDVLHPGVNNGFLIEARAPLAELYNDRSVLENFHSTSYCQILKRHWPIFYENRRLRTLMISCILATDMALHFDYMAKLGNLQKLQAQKPDLDGWNDKAVDEARVLVCALIIKCADISNVARRHDIGAQWMHLLNDELILQTQIEMDMGQKTALIAPPSTSLDGRIRSQLKFMELFAFPLFRGVADILPGLQFSVDEMELNLTHFENELLLPSAGSTMENQPGISKYSPPPKCDSEPPTEKSALDGRPNGVLPSLTTTDFSREGAGLHGSNRQRCSEATEGSSAPCSGEWGSQANSATTGKMPLSPSTQGTSIISRDSMDKSVGVPVTTVTAPDSPTAIPEATNMSSDRDQLQVNEKLDHFISDDEDNMSNGNGHMNGSGSTLGQEYLKPEQDTGNGNGKTMRKKASLMGLKNKFSSKFSSFTKSKKGKTSCPASPERSADPMG</sequence>
<evidence type="ECO:0000313" key="7">
    <source>
        <dbReference type="Proteomes" id="UP001451303"/>
    </source>
</evidence>
<dbReference type="InterPro" id="IPR002073">
    <property type="entry name" value="PDEase_catalytic_dom"/>
</dbReference>
<feature type="domain" description="PDEase" evidence="5">
    <location>
        <begin position="258"/>
        <end position="604"/>
    </location>
</feature>
<evidence type="ECO:0000256" key="4">
    <source>
        <dbReference type="SAM" id="MobiDB-lite"/>
    </source>
</evidence>
<dbReference type="Pfam" id="PF00233">
    <property type="entry name" value="PDEase_I"/>
    <property type="match status" value="1"/>
</dbReference>
<dbReference type="SMART" id="SM00471">
    <property type="entry name" value="HDc"/>
    <property type="match status" value="1"/>
</dbReference>
<feature type="compositionally biased region" description="Low complexity" evidence="4">
    <location>
        <begin position="761"/>
        <end position="772"/>
    </location>
</feature>
<keyword evidence="1 3" id="KW-0479">Metal-binding</keyword>
<evidence type="ECO:0000313" key="6">
    <source>
        <dbReference type="EMBL" id="KAL0473074.1"/>
    </source>
</evidence>
<comment type="similarity">
    <text evidence="3">Belongs to the cyclic nucleotide phosphodiesterase family.</text>
</comment>
<dbReference type="InterPro" id="IPR023174">
    <property type="entry name" value="PDEase_CS"/>
</dbReference>
<gene>
    <name evidence="6" type="ORF">QR685DRAFT_161782</name>
</gene>
<evidence type="ECO:0000259" key="5">
    <source>
        <dbReference type="PROSITE" id="PS51845"/>
    </source>
</evidence>
<dbReference type="CDD" id="cd00077">
    <property type="entry name" value="HDc"/>
    <property type="match status" value="1"/>
</dbReference>
<dbReference type="InterPro" id="IPR036971">
    <property type="entry name" value="PDEase_catalytic_dom_sf"/>
</dbReference>
<comment type="caution">
    <text evidence="6">The sequence shown here is derived from an EMBL/GenBank/DDBJ whole genome shotgun (WGS) entry which is preliminary data.</text>
</comment>
<evidence type="ECO:0000256" key="3">
    <source>
        <dbReference type="RuleBase" id="RU363067"/>
    </source>
</evidence>
<dbReference type="EMBL" id="JAVLET010000002">
    <property type="protein sequence ID" value="KAL0473074.1"/>
    <property type="molecule type" value="Genomic_DNA"/>
</dbReference>
<dbReference type="InterPro" id="IPR003607">
    <property type="entry name" value="HD/PDEase_dom"/>
</dbReference>